<reference evidence="1 2" key="1">
    <citation type="submission" date="2017-03" db="EMBL/GenBank/DDBJ databases">
        <title>Genome Survey of Euroglyphus maynei.</title>
        <authorList>
            <person name="Arlian L.G."/>
            <person name="Morgan M.S."/>
            <person name="Rider S.D."/>
        </authorList>
    </citation>
    <scope>NUCLEOTIDE SEQUENCE [LARGE SCALE GENOMIC DNA]</scope>
    <source>
        <strain evidence="1">Arlian Lab</strain>
        <tissue evidence="1">Whole body</tissue>
    </source>
</reference>
<sequence>MAIDVAARVHDEQITRLILDYLMGETDGIPKDFKYLFRLYMKMKQYAEAAKTATIIAREEQQSGNYRNAHQLFFSMCRELRKNLIAIPTEMAFNLMLIHSYMLAKLWIRIGDHRLSAKLLIRVYDNINQFPSHSVQILTFVVIECIRAGFIRNALKYAYILMKQENLNQIDSKLRKKIENLVRKSASSEKRLSSYEEIRMELSIRTNPCPYCNELVADDEFVCNGCRMAIPFCIASGMPIYLSDMTK</sequence>
<comment type="caution">
    <text evidence="1">The sequence shown here is derived from an EMBL/GenBank/DDBJ whole genome shotgun (WGS) entry which is preliminary data.</text>
</comment>
<organism evidence="1 2">
    <name type="scientific">Euroglyphus maynei</name>
    <name type="common">Mayne's house dust mite</name>
    <dbReference type="NCBI Taxonomy" id="6958"/>
    <lineage>
        <taxon>Eukaryota</taxon>
        <taxon>Metazoa</taxon>
        <taxon>Ecdysozoa</taxon>
        <taxon>Arthropoda</taxon>
        <taxon>Chelicerata</taxon>
        <taxon>Arachnida</taxon>
        <taxon>Acari</taxon>
        <taxon>Acariformes</taxon>
        <taxon>Sarcoptiformes</taxon>
        <taxon>Astigmata</taxon>
        <taxon>Psoroptidia</taxon>
        <taxon>Analgoidea</taxon>
        <taxon>Pyroglyphidae</taxon>
        <taxon>Pyroglyphinae</taxon>
        <taxon>Euroglyphus</taxon>
    </lineage>
</organism>
<evidence type="ECO:0008006" key="3">
    <source>
        <dbReference type="Google" id="ProtNLM"/>
    </source>
</evidence>
<dbReference type="GO" id="GO:0005929">
    <property type="term" value="C:cilium"/>
    <property type="evidence" value="ECO:0007669"/>
    <property type="project" value="TreeGrafter"/>
</dbReference>
<feature type="non-terminal residue" evidence="1">
    <location>
        <position position="247"/>
    </location>
</feature>
<dbReference type="Proteomes" id="UP000194236">
    <property type="component" value="Unassembled WGS sequence"/>
</dbReference>
<accession>A0A1Y3BJN6</accession>
<protein>
    <recommendedName>
        <fullName evidence="3">WD repeat-containing protein 19-like protein</fullName>
    </recommendedName>
</protein>
<dbReference type="AlphaFoldDB" id="A0A1Y3BJN6"/>
<dbReference type="PANTHER" id="PTHR14920:SF0">
    <property type="entry name" value="WD REPEAT DOMAIN 19"/>
    <property type="match status" value="1"/>
</dbReference>
<dbReference type="GO" id="GO:0030991">
    <property type="term" value="C:intraciliary transport particle A"/>
    <property type="evidence" value="ECO:0007669"/>
    <property type="project" value="TreeGrafter"/>
</dbReference>
<dbReference type="OrthoDB" id="6511277at2759"/>
<proteinExistence type="predicted"/>
<dbReference type="GO" id="GO:0035721">
    <property type="term" value="P:intraciliary retrograde transport"/>
    <property type="evidence" value="ECO:0007669"/>
    <property type="project" value="InterPro"/>
</dbReference>
<evidence type="ECO:0000313" key="2">
    <source>
        <dbReference type="Proteomes" id="UP000194236"/>
    </source>
</evidence>
<dbReference type="InterPro" id="IPR040379">
    <property type="entry name" value="WDR19/dyf-2"/>
</dbReference>
<dbReference type="EMBL" id="MUJZ01019385">
    <property type="protein sequence ID" value="OTF80224.1"/>
    <property type="molecule type" value="Genomic_DNA"/>
</dbReference>
<dbReference type="PANTHER" id="PTHR14920">
    <property type="entry name" value="OSMOTIC AVOIDANCE ABNORMAL PROTEIN 1/WD REPEAT MEMBRANE PROTEIN"/>
    <property type="match status" value="1"/>
</dbReference>
<dbReference type="GO" id="GO:0060271">
    <property type="term" value="P:cilium assembly"/>
    <property type="evidence" value="ECO:0007669"/>
    <property type="project" value="TreeGrafter"/>
</dbReference>
<dbReference type="SUPFAM" id="SSF75712">
    <property type="entry name" value="Rad50 coiled-coil Zn hook"/>
    <property type="match status" value="1"/>
</dbReference>
<gene>
    <name evidence="1" type="ORF">BLA29_006983</name>
</gene>
<keyword evidence="2" id="KW-1185">Reference proteome</keyword>
<name>A0A1Y3BJN6_EURMA</name>
<evidence type="ECO:0000313" key="1">
    <source>
        <dbReference type="EMBL" id="OTF80224.1"/>
    </source>
</evidence>